<feature type="signal peptide" evidence="1">
    <location>
        <begin position="1"/>
        <end position="20"/>
    </location>
</feature>
<reference evidence="2" key="1">
    <citation type="submission" date="2022-01" db="EMBL/GenBank/DDBJ databases">
        <authorList>
            <person name="Wang Y."/>
        </authorList>
    </citation>
    <scope>NUCLEOTIDE SEQUENCE</scope>
    <source>
        <strain evidence="2">WB101</strain>
    </source>
</reference>
<evidence type="ECO:0000313" key="2">
    <source>
        <dbReference type="EMBL" id="MCG2587560.1"/>
    </source>
</evidence>
<evidence type="ECO:0000256" key="1">
    <source>
        <dbReference type="SAM" id="SignalP"/>
    </source>
</evidence>
<dbReference type="Proteomes" id="UP001165366">
    <property type="component" value="Unassembled WGS sequence"/>
</dbReference>
<accession>A0ABS9K9N0</accession>
<keyword evidence="3" id="KW-1185">Reference proteome</keyword>
<evidence type="ECO:0000313" key="3">
    <source>
        <dbReference type="Proteomes" id="UP001165366"/>
    </source>
</evidence>
<organism evidence="2 3">
    <name type="scientific">Rhodohalobacter sulfatireducens</name>
    <dbReference type="NCBI Taxonomy" id="2911366"/>
    <lineage>
        <taxon>Bacteria</taxon>
        <taxon>Pseudomonadati</taxon>
        <taxon>Balneolota</taxon>
        <taxon>Balneolia</taxon>
        <taxon>Balneolales</taxon>
        <taxon>Balneolaceae</taxon>
        <taxon>Rhodohalobacter</taxon>
    </lineage>
</organism>
<dbReference type="PROSITE" id="PS51257">
    <property type="entry name" value="PROKAR_LIPOPROTEIN"/>
    <property type="match status" value="1"/>
</dbReference>
<gene>
    <name evidence="2" type="ORF">L6773_03200</name>
</gene>
<feature type="chain" id="PRO_5046623709" description="Lipoprotein" evidence="1">
    <location>
        <begin position="21"/>
        <end position="159"/>
    </location>
</feature>
<evidence type="ECO:0008006" key="4">
    <source>
        <dbReference type="Google" id="ProtNLM"/>
    </source>
</evidence>
<proteinExistence type="predicted"/>
<name>A0ABS9K9N0_9BACT</name>
<comment type="caution">
    <text evidence="2">The sequence shown here is derived from an EMBL/GenBank/DDBJ whole genome shotgun (WGS) entry which is preliminary data.</text>
</comment>
<protein>
    <recommendedName>
        <fullName evidence="4">Lipoprotein</fullName>
    </recommendedName>
</protein>
<dbReference type="EMBL" id="JAKLWS010000002">
    <property type="protein sequence ID" value="MCG2587560.1"/>
    <property type="molecule type" value="Genomic_DNA"/>
</dbReference>
<reference evidence="2" key="2">
    <citation type="submission" date="2024-05" db="EMBL/GenBank/DDBJ databases">
        <title>Rhodohalobacter halophilus gen. nov., sp. nov., a moderately halophilic member of the family Balneolaceae.</title>
        <authorList>
            <person name="Xia J."/>
        </authorList>
    </citation>
    <scope>NUCLEOTIDE SEQUENCE</scope>
    <source>
        <strain evidence="2">WB101</strain>
    </source>
</reference>
<sequence>MKHSLFIPIALLLIASFLFASCEGGLEPPIEEPNPTGVITGSITYSGEWPTEDSLVDLRFVPLKSPPQTAQDIFSDIENLVFSEPLDFFVEKDTFIVNEVPNGFYVYNTVAQQFGNNIFGDWKPVGLYDQNDGIIIVKGDTTTISIHVDFENLPPFPPE</sequence>
<keyword evidence="1" id="KW-0732">Signal</keyword>